<evidence type="ECO:0000313" key="7">
    <source>
        <dbReference type="Proteomes" id="UP000653156"/>
    </source>
</evidence>
<keyword evidence="4" id="KW-0804">Transcription</keyword>
<dbReference type="EMBL" id="CP069798">
    <property type="protein sequence ID" value="QRQ82589.1"/>
    <property type="molecule type" value="Genomic_DNA"/>
</dbReference>
<proteinExistence type="inferred from homology"/>
<dbReference type="InterPro" id="IPR000847">
    <property type="entry name" value="LysR_HTH_N"/>
</dbReference>
<dbReference type="CDD" id="cd05466">
    <property type="entry name" value="PBP2_LTTR_substrate"/>
    <property type="match status" value="1"/>
</dbReference>
<evidence type="ECO:0000259" key="5">
    <source>
        <dbReference type="PROSITE" id="PS50931"/>
    </source>
</evidence>
<dbReference type="Pfam" id="PF03466">
    <property type="entry name" value="LysR_substrate"/>
    <property type="match status" value="1"/>
</dbReference>
<reference evidence="6" key="1">
    <citation type="submission" date="2021-02" db="EMBL/GenBank/DDBJ databases">
        <title>Neisseriaceae sp. 26B isolated from the cloaca of a Common Toad-headed Turtle (Mesoclemmys nasuta).</title>
        <authorList>
            <person name="Spergser J."/>
            <person name="Busse H.-J."/>
        </authorList>
    </citation>
    <scope>NUCLEOTIDE SEQUENCE</scope>
    <source>
        <strain evidence="6">26B</strain>
    </source>
</reference>
<evidence type="ECO:0000256" key="2">
    <source>
        <dbReference type="ARBA" id="ARBA00023015"/>
    </source>
</evidence>
<feature type="domain" description="HTH lysR-type" evidence="5">
    <location>
        <begin position="8"/>
        <end position="65"/>
    </location>
</feature>
<name>A0A892ZP36_9NEIS</name>
<dbReference type="InterPro" id="IPR036388">
    <property type="entry name" value="WH-like_DNA-bd_sf"/>
</dbReference>
<dbReference type="SUPFAM" id="SSF46785">
    <property type="entry name" value="Winged helix' DNA-binding domain"/>
    <property type="match status" value="1"/>
</dbReference>
<dbReference type="FunFam" id="1.10.10.10:FF:000001">
    <property type="entry name" value="LysR family transcriptional regulator"/>
    <property type="match status" value="1"/>
</dbReference>
<sequence length="300" mass="33425">MLHTLIKHDLKALQAFVAIVECQGVSAAQARLNMSQSAISTHLAHLEESLGVSLCRRGRAGFGLTKAGHQLYDACTLLLQATAEFHRDVQNIKWHRSVLSGTLRICMVDHMPDSFTQALASVIQTAYQRYPELRLAVDIRSPQEIETAVATNQMDLGMGYFANPLKNLRYQPMLEERQNVYCHRDHPAAQAPNLTLNMLEEDYAWVKRGYLQSAFLSGLNPVQVTATAYQMEATRLFLLAGSHIGYLPQDYAAPLVADGILCALLPQQATYLVTHYAVTRPTPDPRVNWFLGHLSSLLPV</sequence>
<evidence type="ECO:0000256" key="4">
    <source>
        <dbReference type="ARBA" id="ARBA00023163"/>
    </source>
</evidence>
<dbReference type="GO" id="GO:0003700">
    <property type="term" value="F:DNA-binding transcription factor activity"/>
    <property type="evidence" value="ECO:0007669"/>
    <property type="project" value="InterPro"/>
</dbReference>
<keyword evidence="3" id="KW-0238">DNA-binding</keyword>
<dbReference type="PROSITE" id="PS50931">
    <property type="entry name" value="HTH_LYSR"/>
    <property type="match status" value="1"/>
</dbReference>
<dbReference type="PANTHER" id="PTHR30126">
    <property type="entry name" value="HTH-TYPE TRANSCRIPTIONAL REGULATOR"/>
    <property type="match status" value="1"/>
</dbReference>
<dbReference type="Gene3D" id="3.40.190.290">
    <property type="match status" value="1"/>
</dbReference>
<dbReference type="PRINTS" id="PR00039">
    <property type="entry name" value="HTHLYSR"/>
</dbReference>
<dbReference type="KEGG" id="ptes:JQU52_04125"/>
<dbReference type="GO" id="GO:0000976">
    <property type="term" value="F:transcription cis-regulatory region binding"/>
    <property type="evidence" value="ECO:0007669"/>
    <property type="project" value="TreeGrafter"/>
</dbReference>
<evidence type="ECO:0000256" key="3">
    <source>
        <dbReference type="ARBA" id="ARBA00023125"/>
    </source>
</evidence>
<comment type="similarity">
    <text evidence="1">Belongs to the LysR transcriptional regulatory family.</text>
</comment>
<dbReference type="RefSeq" id="WP_230339872.1">
    <property type="nucleotide sequence ID" value="NZ_CP069798.1"/>
</dbReference>
<keyword evidence="2" id="KW-0805">Transcription regulation</keyword>
<gene>
    <name evidence="6" type="ORF">JQU52_04125</name>
</gene>
<evidence type="ECO:0000313" key="6">
    <source>
        <dbReference type="EMBL" id="QRQ82589.1"/>
    </source>
</evidence>
<dbReference type="AlphaFoldDB" id="A0A892ZP36"/>
<evidence type="ECO:0000256" key="1">
    <source>
        <dbReference type="ARBA" id="ARBA00009437"/>
    </source>
</evidence>
<dbReference type="PANTHER" id="PTHR30126:SF98">
    <property type="entry name" value="HTH-TYPE TRANSCRIPTIONAL ACTIVATOR BAUR"/>
    <property type="match status" value="1"/>
</dbReference>
<dbReference type="Pfam" id="PF00126">
    <property type="entry name" value="HTH_1"/>
    <property type="match status" value="1"/>
</dbReference>
<dbReference type="InterPro" id="IPR005119">
    <property type="entry name" value="LysR_subst-bd"/>
</dbReference>
<protein>
    <submittedName>
        <fullName evidence="6">LysR family transcriptional regulator</fullName>
    </submittedName>
</protein>
<organism evidence="6 7">
    <name type="scientific">Paralysiella testudinis</name>
    <dbReference type="NCBI Taxonomy" id="2809020"/>
    <lineage>
        <taxon>Bacteria</taxon>
        <taxon>Pseudomonadati</taxon>
        <taxon>Pseudomonadota</taxon>
        <taxon>Betaproteobacteria</taxon>
        <taxon>Neisseriales</taxon>
        <taxon>Neisseriaceae</taxon>
        <taxon>Paralysiella</taxon>
    </lineage>
</organism>
<accession>A0A892ZP36</accession>
<dbReference type="Proteomes" id="UP000653156">
    <property type="component" value="Chromosome"/>
</dbReference>
<dbReference type="InterPro" id="IPR036390">
    <property type="entry name" value="WH_DNA-bd_sf"/>
</dbReference>
<keyword evidence="7" id="KW-1185">Reference proteome</keyword>
<dbReference type="SUPFAM" id="SSF53850">
    <property type="entry name" value="Periplasmic binding protein-like II"/>
    <property type="match status" value="1"/>
</dbReference>
<dbReference type="Gene3D" id="1.10.10.10">
    <property type="entry name" value="Winged helix-like DNA-binding domain superfamily/Winged helix DNA-binding domain"/>
    <property type="match status" value="1"/>
</dbReference>